<evidence type="ECO:0000313" key="2">
    <source>
        <dbReference type="Proteomes" id="UP000627166"/>
    </source>
</evidence>
<dbReference type="Proteomes" id="UP000627166">
    <property type="component" value="Unassembled WGS sequence"/>
</dbReference>
<sequence length="95" mass="11383">MTLRRNALYYFLRSRKINSATIARENHVSRQSFQQQLSIDYWKLRLNVFVGVARVAKETVPQVIDETVKIDKLEKKYKSLDETEFIENLRWGIYD</sequence>
<dbReference type="EMBL" id="JACSQB010000136">
    <property type="protein sequence ID" value="MBD8048406.1"/>
    <property type="molecule type" value="Genomic_DNA"/>
</dbReference>
<proteinExistence type="predicted"/>
<evidence type="ECO:0000313" key="1">
    <source>
        <dbReference type="EMBL" id="MBD8048406.1"/>
    </source>
</evidence>
<organism evidence="1 2">
    <name type="scientific">Clostridium faecium</name>
    <dbReference type="NCBI Taxonomy" id="2762223"/>
    <lineage>
        <taxon>Bacteria</taxon>
        <taxon>Bacillati</taxon>
        <taxon>Bacillota</taxon>
        <taxon>Clostridia</taxon>
        <taxon>Eubacteriales</taxon>
        <taxon>Clostridiaceae</taxon>
        <taxon>Clostridium</taxon>
    </lineage>
</organism>
<accession>A0ABR8YVX4</accession>
<gene>
    <name evidence="1" type="ORF">H9637_15405</name>
</gene>
<reference evidence="1 2" key="1">
    <citation type="submission" date="2020-08" db="EMBL/GenBank/DDBJ databases">
        <title>A Genomic Blueprint of the Chicken Gut Microbiome.</title>
        <authorList>
            <person name="Gilroy R."/>
            <person name="Ravi A."/>
            <person name="Getino M."/>
            <person name="Pursley I."/>
            <person name="Horton D.L."/>
            <person name="Alikhan N.-F."/>
            <person name="Baker D."/>
            <person name="Gharbi K."/>
            <person name="Hall N."/>
            <person name="Watson M."/>
            <person name="Adriaenssens E.M."/>
            <person name="Foster-Nyarko E."/>
            <person name="Jarju S."/>
            <person name="Secka A."/>
            <person name="Antonio M."/>
            <person name="Oren A."/>
            <person name="Chaudhuri R."/>
            <person name="La Ragione R.M."/>
            <person name="Hildebrand F."/>
            <person name="Pallen M.J."/>
        </authorList>
    </citation>
    <scope>NUCLEOTIDE SEQUENCE [LARGE SCALE GENOMIC DNA]</scope>
    <source>
        <strain evidence="1 2">N37</strain>
    </source>
</reference>
<keyword evidence="2" id="KW-1185">Reference proteome</keyword>
<protein>
    <submittedName>
        <fullName evidence="1">Uncharacterized protein</fullName>
    </submittedName>
</protein>
<comment type="caution">
    <text evidence="1">The sequence shown here is derived from an EMBL/GenBank/DDBJ whole genome shotgun (WGS) entry which is preliminary data.</text>
</comment>
<dbReference type="RefSeq" id="WP_191741359.1">
    <property type="nucleotide sequence ID" value="NZ_JACSQB010000136.1"/>
</dbReference>
<name>A0ABR8YVX4_9CLOT</name>